<evidence type="ECO:0000313" key="5">
    <source>
        <dbReference type="Proteomes" id="UP000236262"/>
    </source>
</evidence>
<evidence type="ECO:0000313" key="3">
    <source>
        <dbReference type="EMBL" id="AZA81401.1"/>
    </source>
</evidence>
<dbReference type="Proteomes" id="UP000236262">
    <property type="component" value="Unassembled WGS sequence"/>
</dbReference>
<name>A0A3G6RXU7_CHRLC</name>
<accession>A0A3G6RXU7</accession>
<keyword evidence="1" id="KW-0472">Membrane</keyword>
<gene>
    <name evidence="4" type="ORF">C1637_02160</name>
    <name evidence="3" type="ORF">EG342_05545</name>
</gene>
<reference evidence="4 5" key="1">
    <citation type="submission" date="2018-01" db="EMBL/GenBank/DDBJ databases">
        <title>Draft genome sequences of Chryseobacterium lactis NCTC11390, Chryseobacterium oncorhynchi 701B-08, and Chryseobacterium viscerum 687B-08.</title>
        <authorList>
            <person name="Jeong J.-J."/>
            <person name="Lee Y.J."/>
            <person name="Park B."/>
            <person name="Choi I.-G."/>
            <person name="Kim K.D."/>
        </authorList>
    </citation>
    <scope>NUCLEOTIDE SEQUENCE [LARGE SCALE GENOMIC DNA]</scope>
    <source>
        <strain evidence="4 5">NCTC11390</strain>
    </source>
</reference>
<feature type="transmembrane region" description="Helical" evidence="1">
    <location>
        <begin position="63"/>
        <end position="82"/>
    </location>
</feature>
<keyword evidence="1" id="KW-0812">Transmembrane</keyword>
<feature type="transmembrane region" description="Helical" evidence="1">
    <location>
        <begin position="24"/>
        <end position="43"/>
    </location>
</feature>
<proteinExistence type="predicted"/>
<reference evidence="3 6" key="2">
    <citation type="submission" date="2018-11" db="EMBL/GenBank/DDBJ databases">
        <title>Proposal to divide the Flavobacteriaceae and reorganize its genera based on Amino Acid Identity values calculated from whole genome sequences.</title>
        <authorList>
            <person name="Nicholson A.C."/>
            <person name="Gulvik C.A."/>
            <person name="Whitney A.M."/>
            <person name="Humrighouse B.W."/>
            <person name="Bell M."/>
            <person name="Holmes B."/>
            <person name="Steigerwalt A.G."/>
            <person name="Villarma A."/>
            <person name="Sheth M."/>
            <person name="Batra D."/>
            <person name="Pryor J."/>
            <person name="Bernardet J.-F."/>
            <person name="Hugo C."/>
            <person name="Kampfer P."/>
            <person name="Newman J."/>
            <person name="McQuiston J.R."/>
        </authorList>
    </citation>
    <scope>NUCLEOTIDE SEQUENCE [LARGE SCALE GENOMIC DNA]</scope>
    <source>
        <strain evidence="3 6">KC_1864</strain>
    </source>
</reference>
<sequence>MENLETDDIRYQEAEKRVKRIRGFYMFIFIYIAVNLFILFLNYRELKPGQTIWHIKYFLLPFFWGMGLIAYGMRAFLPGFILGSKWEEKKIKELMEKEKDIE</sequence>
<protein>
    <submittedName>
        <fullName evidence="4">Histidine kinase</fullName>
    </submittedName>
</protein>
<feature type="domain" description="2TM" evidence="2">
    <location>
        <begin position="12"/>
        <end position="96"/>
    </location>
</feature>
<dbReference type="GO" id="GO:0016301">
    <property type="term" value="F:kinase activity"/>
    <property type="evidence" value="ECO:0007669"/>
    <property type="project" value="UniProtKB-KW"/>
</dbReference>
<keyword evidence="1" id="KW-1133">Transmembrane helix</keyword>
<dbReference type="KEGG" id="clac:EG342_05545"/>
<evidence type="ECO:0000313" key="4">
    <source>
        <dbReference type="EMBL" id="PNW15252.1"/>
    </source>
</evidence>
<dbReference type="RefSeq" id="WP_103288759.1">
    <property type="nucleotide sequence ID" value="NZ_CP033924.1"/>
</dbReference>
<keyword evidence="6" id="KW-1185">Reference proteome</keyword>
<dbReference type="EMBL" id="PPEH01000001">
    <property type="protein sequence ID" value="PNW15252.1"/>
    <property type="molecule type" value="Genomic_DNA"/>
</dbReference>
<evidence type="ECO:0000259" key="2">
    <source>
        <dbReference type="Pfam" id="PF13239"/>
    </source>
</evidence>
<dbReference type="AlphaFoldDB" id="A0A3G6RXU7"/>
<keyword evidence="4" id="KW-0808">Transferase</keyword>
<dbReference type="EMBL" id="CP033924">
    <property type="protein sequence ID" value="AZA81401.1"/>
    <property type="molecule type" value="Genomic_DNA"/>
</dbReference>
<dbReference type="OrthoDB" id="1495672at2"/>
<keyword evidence="4" id="KW-0418">Kinase</keyword>
<evidence type="ECO:0000313" key="6">
    <source>
        <dbReference type="Proteomes" id="UP000279972"/>
    </source>
</evidence>
<dbReference type="InterPro" id="IPR025698">
    <property type="entry name" value="2TM_dom"/>
</dbReference>
<evidence type="ECO:0000256" key="1">
    <source>
        <dbReference type="SAM" id="Phobius"/>
    </source>
</evidence>
<dbReference type="Proteomes" id="UP000279972">
    <property type="component" value="Chromosome"/>
</dbReference>
<organism evidence="4 5">
    <name type="scientific">Chryseobacterium lactis</name>
    <dbReference type="NCBI Taxonomy" id="1241981"/>
    <lineage>
        <taxon>Bacteria</taxon>
        <taxon>Pseudomonadati</taxon>
        <taxon>Bacteroidota</taxon>
        <taxon>Flavobacteriia</taxon>
        <taxon>Flavobacteriales</taxon>
        <taxon>Weeksellaceae</taxon>
        <taxon>Chryseobacterium group</taxon>
        <taxon>Chryseobacterium</taxon>
    </lineage>
</organism>
<dbReference type="Pfam" id="PF13239">
    <property type="entry name" value="2TM"/>
    <property type="match status" value="1"/>
</dbReference>